<comment type="caution">
    <text evidence="2">The sequence shown here is derived from an EMBL/GenBank/DDBJ whole genome shotgun (WGS) entry which is preliminary data.</text>
</comment>
<feature type="compositionally biased region" description="Basic and acidic residues" evidence="1">
    <location>
        <begin position="213"/>
        <end position="274"/>
    </location>
</feature>
<evidence type="ECO:0000313" key="2">
    <source>
        <dbReference type="EMBL" id="PON97322.1"/>
    </source>
</evidence>
<evidence type="ECO:0000313" key="3">
    <source>
        <dbReference type="Proteomes" id="UP000237000"/>
    </source>
</evidence>
<feature type="region of interest" description="Disordered" evidence="1">
    <location>
        <begin position="589"/>
        <end position="623"/>
    </location>
</feature>
<accession>A0A2P5FHR9</accession>
<name>A0A2P5FHR9_TREOI</name>
<dbReference type="FunCoup" id="A0A2P5FHR9">
    <property type="interactions" value="2313"/>
</dbReference>
<dbReference type="AlphaFoldDB" id="A0A2P5FHR9"/>
<feature type="region of interest" description="Disordered" evidence="1">
    <location>
        <begin position="60"/>
        <end position="313"/>
    </location>
</feature>
<proteinExistence type="predicted"/>
<feature type="compositionally biased region" description="Polar residues" evidence="1">
    <location>
        <begin position="199"/>
        <end position="211"/>
    </location>
</feature>
<feature type="region of interest" description="Disordered" evidence="1">
    <location>
        <begin position="1"/>
        <end position="21"/>
    </location>
</feature>
<feature type="compositionally biased region" description="Polar residues" evidence="1">
    <location>
        <begin position="589"/>
        <end position="605"/>
    </location>
</feature>
<dbReference type="InParanoid" id="A0A2P5FHR9"/>
<feature type="compositionally biased region" description="Basic and acidic residues" evidence="1">
    <location>
        <begin position="1"/>
        <end position="10"/>
    </location>
</feature>
<dbReference type="PANTHER" id="PTHR34802:SF1">
    <property type="entry name" value="CHORISMATE SYNTHASE"/>
    <property type="match status" value="1"/>
</dbReference>
<dbReference type="OrthoDB" id="1923709at2759"/>
<feature type="compositionally biased region" description="Polar residues" evidence="1">
    <location>
        <begin position="374"/>
        <end position="387"/>
    </location>
</feature>
<gene>
    <name evidence="2" type="ORF">TorRG33x02_067890</name>
</gene>
<organism evidence="2 3">
    <name type="scientific">Trema orientale</name>
    <name type="common">Charcoal tree</name>
    <name type="synonym">Celtis orientalis</name>
    <dbReference type="NCBI Taxonomy" id="63057"/>
    <lineage>
        <taxon>Eukaryota</taxon>
        <taxon>Viridiplantae</taxon>
        <taxon>Streptophyta</taxon>
        <taxon>Embryophyta</taxon>
        <taxon>Tracheophyta</taxon>
        <taxon>Spermatophyta</taxon>
        <taxon>Magnoliopsida</taxon>
        <taxon>eudicotyledons</taxon>
        <taxon>Gunneridae</taxon>
        <taxon>Pentapetalae</taxon>
        <taxon>rosids</taxon>
        <taxon>fabids</taxon>
        <taxon>Rosales</taxon>
        <taxon>Cannabaceae</taxon>
        <taxon>Trema</taxon>
    </lineage>
</organism>
<feature type="compositionally biased region" description="Basic and acidic residues" evidence="1">
    <location>
        <begin position="606"/>
        <end position="616"/>
    </location>
</feature>
<keyword evidence="3" id="KW-1185">Reference proteome</keyword>
<feature type="compositionally biased region" description="Polar residues" evidence="1">
    <location>
        <begin position="68"/>
        <end position="97"/>
    </location>
</feature>
<feature type="compositionally biased region" description="Basic and acidic residues" evidence="1">
    <location>
        <begin position="101"/>
        <end position="116"/>
    </location>
</feature>
<dbReference type="STRING" id="63057.A0A2P5FHR9"/>
<feature type="region of interest" description="Disordered" evidence="1">
    <location>
        <begin position="979"/>
        <end position="999"/>
    </location>
</feature>
<dbReference type="PANTHER" id="PTHR34802">
    <property type="entry name" value="CHORISMATE SYNTHASE"/>
    <property type="match status" value="1"/>
</dbReference>
<reference evidence="3" key="1">
    <citation type="submission" date="2016-06" db="EMBL/GenBank/DDBJ databases">
        <title>Parallel loss of symbiosis genes in relatives of nitrogen-fixing non-legume Parasponia.</title>
        <authorList>
            <person name="Van Velzen R."/>
            <person name="Holmer R."/>
            <person name="Bu F."/>
            <person name="Rutten L."/>
            <person name="Van Zeijl A."/>
            <person name="Liu W."/>
            <person name="Santuari L."/>
            <person name="Cao Q."/>
            <person name="Sharma T."/>
            <person name="Shen D."/>
            <person name="Roswanjaya Y."/>
            <person name="Wardhani T."/>
            <person name="Kalhor M.S."/>
            <person name="Jansen J."/>
            <person name="Van den Hoogen J."/>
            <person name="Gungor B."/>
            <person name="Hartog M."/>
            <person name="Hontelez J."/>
            <person name="Verver J."/>
            <person name="Yang W.-C."/>
            <person name="Schijlen E."/>
            <person name="Repin R."/>
            <person name="Schilthuizen M."/>
            <person name="Schranz E."/>
            <person name="Heidstra R."/>
            <person name="Miyata K."/>
            <person name="Fedorova E."/>
            <person name="Kohlen W."/>
            <person name="Bisseling T."/>
            <person name="Smit S."/>
            <person name="Geurts R."/>
        </authorList>
    </citation>
    <scope>NUCLEOTIDE SEQUENCE [LARGE SCALE GENOMIC DNA]</scope>
    <source>
        <strain evidence="3">cv. RG33-2</strain>
    </source>
</reference>
<sequence>MSFENEDQHWPDQPTELNDETQKKLKISYTRDFLLSLSDLDVCKTLPSGFDRSILSEFEDTSQDRQRTTGGLSLNSFRRNEYGSSPPTRGDLPNNNRGIHGRWEGRSSGKSDRESDSQSDWDSDSGRRYSNQSKRPWQVPEHDGLLGSGSFPRPSGYAAGASAPKVRQSEHYQLNRSNEPYHPPRPYKAVPHSRRETTDSLNDETFGSSEFTSEDRAEEERKRRASFELMRKEQHKSFQEKQKLNVDKNKDDFDISTLREESKEEKRSLKRGSESDEPVIPLGSDNDTFSEKSFGPSQTSASRPLVPPGFKSTILDKNLGAKSSNHSHAVEVGSYEHEDNLLHGQSKSIGNATSNELDEKQLAEGLDLRKQQHESTSTQGSIDNQSGKGLGLSSALDVSDKSIGTDSILYNKTNITQAFEASIGSEHIELNAEKVTAPSVLGESNQVPSTSILDKLFGSALALNVAGSSSALEYHDNKEDETPGPHTVQSSKFAHWFREEERKPSKNQSSGQPNNLLSLIVGSEKDGSRGSGNASENILPPFKNSKIAEKLMTSDLTLGSFDPSYKNSKPQLVSAVLTCEDLEQSILSEISDTGSVPQPPVQSCTDTDRKTEKPKANNDNLASQRLLSLLQKGTSLKDMESSSNLDKSSSDNVYDIEEASVGSALHNSIEGKVENVSDSAKILTLETLFGSAFMKELQTVGAPVSIQRGTVGSSKIDVSEPHGFPFSVVDNLLPSSNDIGFSTTVHDSSVFTANNRKQTKFDKIEEQWLSFDNPQGEQNTSQLRTNIGSKIVGFDVPADVRLPEEDSLITVSDPLNVENFMPTGNSVKTELLSSSNPQVDFAEKLATFNSVLRDDRSIRGGQEPPFLRGPYDMRESSNPYHNLNVQPSFAQLHHPQLNNVGPLFHHLDSHPVNISSQMKFMAPEAVTHHDPAPNHQIPVNMLRPPFHHSGTGPSGFDQPMPHPLLQQMHMPGNFPPNMLQGLPRGPSLPPHPNRSAPMPAHPSFGSIGMPQPAPDIGGGSNHPEALQRLIEMELRSNPKQMRPFAAGGGGGGQSHGMYGHELDMGFGFR</sequence>
<protein>
    <submittedName>
        <fullName evidence="2">Chorismate synthase</fullName>
    </submittedName>
</protein>
<dbReference type="EMBL" id="JXTC01000032">
    <property type="protein sequence ID" value="PON97322.1"/>
    <property type="molecule type" value="Genomic_DNA"/>
</dbReference>
<feature type="region of interest" description="Disordered" evidence="1">
    <location>
        <begin position="368"/>
        <end position="394"/>
    </location>
</feature>
<dbReference type="Proteomes" id="UP000237000">
    <property type="component" value="Unassembled WGS sequence"/>
</dbReference>
<evidence type="ECO:0000256" key="1">
    <source>
        <dbReference type="SAM" id="MobiDB-lite"/>
    </source>
</evidence>